<dbReference type="PANTHER" id="PTHR21228">
    <property type="entry name" value="FAST LEU-RICH DOMAIN-CONTAINING"/>
    <property type="match status" value="1"/>
</dbReference>
<gene>
    <name evidence="2" type="ORF">TSOC_010352</name>
</gene>
<protein>
    <recommendedName>
        <fullName evidence="1">RAP domain-containing protein</fullName>
    </recommendedName>
</protein>
<dbReference type="OrthoDB" id="385235at2759"/>
<evidence type="ECO:0000259" key="1">
    <source>
        <dbReference type="PROSITE" id="PS51286"/>
    </source>
</evidence>
<dbReference type="PROSITE" id="PS51286">
    <property type="entry name" value="RAP"/>
    <property type="match status" value="1"/>
</dbReference>
<proteinExistence type="predicted"/>
<dbReference type="GO" id="GO:0044528">
    <property type="term" value="P:regulation of mitochondrial mRNA stability"/>
    <property type="evidence" value="ECO:0007669"/>
    <property type="project" value="TreeGrafter"/>
</dbReference>
<accession>A0A2J7ZTH9</accession>
<evidence type="ECO:0000313" key="3">
    <source>
        <dbReference type="Proteomes" id="UP000236333"/>
    </source>
</evidence>
<dbReference type="PANTHER" id="PTHR21228:SF40">
    <property type="entry name" value="LD45607P"/>
    <property type="match status" value="1"/>
</dbReference>
<evidence type="ECO:0000313" key="2">
    <source>
        <dbReference type="EMBL" id="PNH03574.1"/>
    </source>
</evidence>
<comment type="caution">
    <text evidence="2">The sequence shown here is derived from an EMBL/GenBank/DDBJ whole genome shotgun (WGS) entry which is preliminary data.</text>
</comment>
<reference evidence="2 3" key="1">
    <citation type="journal article" date="2017" name="Mol. Biol. Evol.">
        <title>The 4-celled Tetrabaena socialis nuclear genome reveals the essential components for genetic control of cell number at the origin of multicellularity in the volvocine lineage.</title>
        <authorList>
            <person name="Featherston J."/>
            <person name="Arakaki Y."/>
            <person name="Hanschen E.R."/>
            <person name="Ferris P.J."/>
            <person name="Michod R.E."/>
            <person name="Olson B.J.S.C."/>
            <person name="Nozaki H."/>
            <person name="Durand P.M."/>
        </authorList>
    </citation>
    <scope>NUCLEOTIDE SEQUENCE [LARGE SCALE GENOMIC DNA]</scope>
    <source>
        <strain evidence="2 3">NIES-571</strain>
    </source>
</reference>
<dbReference type="GO" id="GO:0009507">
    <property type="term" value="C:chloroplast"/>
    <property type="evidence" value="ECO:0007669"/>
    <property type="project" value="GOC"/>
</dbReference>
<dbReference type="GO" id="GO:0035770">
    <property type="term" value="C:ribonucleoprotein granule"/>
    <property type="evidence" value="ECO:0007669"/>
    <property type="project" value="TreeGrafter"/>
</dbReference>
<dbReference type="InterPro" id="IPR013584">
    <property type="entry name" value="RAP"/>
</dbReference>
<dbReference type="EMBL" id="PGGS01000487">
    <property type="protein sequence ID" value="PNH03574.1"/>
    <property type="molecule type" value="Genomic_DNA"/>
</dbReference>
<dbReference type="GO" id="GO:0000963">
    <property type="term" value="P:mitochondrial RNA processing"/>
    <property type="evidence" value="ECO:0007669"/>
    <property type="project" value="TreeGrafter"/>
</dbReference>
<dbReference type="GO" id="GO:0003723">
    <property type="term" value="F:RNA binding"/>
    <property type="evidence" value="ECO:0007669"/>
    <property type="project" value="TreeGrafter"/>
</dbReference>
<feature type="domain" description="RAP" evidence="1">
    <location>
        <begin position="528"/>
        <end position="592"/>
    </location>
</feature>
<dbReference type="GO" id="GO:0005759">
    <property type="term" value="C:mitochondrial matrix"/>
    <property type="evidence" value="ECO:0007669"/>
    <property type="project" value="TreeGrafter"/>
</dbReference>
<dbReference type="AlphaFoldDB" id="A0A2J7ZTH9"/>
<keyword evidence="3" id="KW-1185">Reference proteome</keyword>
<name>A0A2J7ZTH9_9CHLO</name>
<dbReference type="GO" id="GO:1901259">
    <property type="term" value="P:chloroplast rRNA processing"/>
    <property type="evidence" value="ECO:0007669"/>
    <property type="project" value="TreeGrafter"/>
</dbReference>
<dbReference type="InterPro" id="IPR050870">
    <property type="entry name" value="FAST_kinase"/>
</dbReference>
<organism evidence="2 3">
    <name type="scientific">Tetrabaena socialis</name>
    <dbReference type="NCBI Taxonomy" id="47790"/>
    <lineage>
        <taxon>Eukaryota</taxon>
        <taxon>Viridiplantae</taxon>
        <taxon>Chlorophyta</taxon>
        <taxon>core chlorophytes</taxon>
        <taxon>Chlorophyceae</taxon>
        <taxon>CS clade</taxon>
        <taxon>Chlamydomonadales</taxon>
        <taxon>Tetrabaenaceae</taxon>
        <taxon>Tetrabaena</taxon>
    </lineage>
</organism>
<dbReference type="Proteomes" id="UP000236333">
    <property type="component" value="Unassembled WGS sequence"/>
</dbReference>
<sequence length="613" mass="65366">MVQEGAAAWSEARNVSRICAAFNRAGKLCSPADQHATGPDPQQAALLHHTLATLAAAYLPLVPRLPVAKLCVVPLWACAKAGYWHGGLAAALLQRLAQDDGAVLRKANDQDHANLWWSLSAAPEHVVTAAQTDEVLLASADCLLRMGAADIGPQACSNILLAAARLAYAHPKLLLHLAAVAGQAAGRFNEQDLANSLWALAELGWRRSWDPGFAPPLQLAAECKAQRFAGFKPQELSNSVWALAKMGYEGDQEWFAAAAAAAGRPGAMAGATAQNWCNLWYGLALVRHRPGDAFLDSSVEAFGELHARAEGRECASLLWSLATLGVPYNPPLVGALLERLAGLLPQAGAVCGQELANSLWALAVMGPAALSRHRRPVEALLRGLVRRWDDAGPAMIRNGSAGKPPAREELAWLTQLWQVQQELMELEGGRTKLSSIIAGAQCAGPQGCLLGALTRAAAAWRLAADPPTSDLQQLVLSALGRLQQRLAREQLQQPGSGPPIVSVSGEEQVEGMVGRVDVVVELAGGRRVAVEVDGPWHFLANEPYKHVRAGPTQLRDRQLRRAFGAANVMSVSYLDLRALRGEAWREERYLQRLLDLPGGDGARGAGVESAGGR</sequence>